<evidence type="ECO:0000313" key="16">
    <source>
        <dbReference type="Proteomes" id="UP000694890"/>
    </source>
</evidence>
<feature type="compositionally biased region" description="Basic residues" evidence="14">
    <location>
        <begin position="252"/>
        <end position="262"/>
    </location>
</feature>
<dbReference type="PROSITE" id="PS51479">
    <property type="entry name" value="ZF_RTR1"/>
    <property type="match status" value="1"/>
</dbReference>
<evidence type="ECO:0000256" key="10">
    <source>
        <dbReference type="ARBA" id="ARBA00047761"/>
    </source>
</evidence>
<feature type="compositionally biased region" description="Basic residues" evidence="14">
    <location>
        <begin position="15"/>
        <end position="24"/>
    </location>
</feature>
<organism evidence="16 17">
    <name type="scientific">Lates calcarifer</name>
    <name type="common">Barramundi</name>
    <name type="synonym">Holocentrus calcarifer</name>
    <dbReference type="NCBI Taxonomy" id="8187"/>
    <lineage>
        <taxon>Eukaryota</taxon>
        <taxon>Metazoa</taxon>
        <taxon>Chordata</taxon>
        <taxon>Craniata</taxon>
        <taxon>Vertebrata</taxon>
        <taxon>Euteleostomi</taxon>
        <taxon>Actinopterygii</taxon>
        <taxon>Neopterygii</taxon>
        <taxon>Teleostei</taxon>
        <taxon>Neoteleostei</taxon>
        <taxon>Acanthomorphata</taxon>
        <taxon>Carangaria</taxon>
        <taxon>Carangaria incertae sedis</taxon>
        <taxon>Centropomidae</taxon>
        <taxon>Lates</taxon>
    </lineage>
</organism>
<dbReference type="PANTHER" id="PTHR14732">
    <property type="entry name" value="RNA POLYMERASE II SUBUNIT B1 CTD PHOSPHATASE RPAP2-RELATED"/>
    <property type="match status" value="1"/>
</dbReference>
<dbReference type="GeneID" id="108883710"/>
<feature type="compositionally biased region" description="Basic and acidic residues" evidence="14">
    <location>
        <begin position="271"/>
        <end position="305"/>
    </location>
</feature>
<feature type="compositionally biased region" description="Low complexity" evidence="14">
    <location>
        <begin position="379"/>
        <end position="392"/>
    </location>
</feature>
<evidence type="ECO:0000256" key="9">
    <source>
        <dbReference type="ARBA" id="ARBA00045547"/>
    </source>
</evidence>
<keyword evidence="6 13" id="KW-0862">Zinc</keyword>
<dbReference type="GO" id="GO:0005634">
    <property type="term" value="C:nucleus"/>
    <property type="evidence" value="ECO:0007669"/>
    <property type="project" value="UniProtKB-SubCell"/>
</dbReference>
<evidence type="ECO:0000313" key="17">
    <source>
        <dbReference type="RefSeq" id="XP_018532663.1"/>
    </source>
</evidence>
<gene>
    <name evidence="17" type="primary">rpap2</name>
</gene>
<feature type="compositionally biased region" description="Polar residues" evidence="14">
    <location>
        <begin position="343"/>
        <end position="354"/>
    </location>
</feature>
<feature type="region of interest" description="Disordered" evidence="14">
    <location>
        <begin position="1"/>
        <end position="26"/>
    </location>
</feature>
<feature type="compositionally biased region" description="Basic and acidic residues" evidence="14">
    <location>
        <begin position="238"/>
        <end position="251"/>
    </location>
</feature>
<dbReference type="Proteomes" id="UP000694890">
    <property type="component" value="Linkage group LG4"/>
</dbReference>
<accession>A0AAJ7LUR8</accession>
<dbReference type="CTD" id="79871"/>
<dbReference type="KEGG" id="lcf:108883710"/>
<comment type="similarity">
    <text evidence="2 12 13">Belongs to the RPAP2 family.</text>
</comment>
<evidence type="ECO:0000256" key="11">
    <source>
        <dbReference type="ARBA" id="ARBA00048336"/>
    </source>
</evidence>
<keyword evidence="3 13" id="KW-0479">Metal-binding</keyword>
<keyword evidence="4 13" id="KW-0863">Zinc-finger</keyword>
<evidence type="ECO:0000256" key="6">
    <source>
        <dbReference type="ARBA" id="ARBA00022833"/>
    </source>
</evidence>
<dbReference type="Gene3D" id="1.25.40.820">
    <property type="match status" value="1"/>
</dbReference>
<feature type="region of interest" description="Disordered" evidence="14">
    <location>
        <begin position="343"/>
        <end position="400"/>
    </location>
</feature>
<name>A0AAJ7LUR8_LATCA</name>
<dbReference type="GO" id="GO:0005737">
    <property type="term" value="C:cytoplasm"/>
    <property type="evidence" value="ECO:0007669"/>
    <property type="project" value="TreeGrafter"/>
</dbReference>
<dbReference type="RefSeq" id="XP_018532663.1">
    <property type="nucleotide sequence ID" value="XM_018677147.2"/>
</dbReference>
<comment type="subcellular location">
    <subcellularLocation>
        <location evidence="1 13">Nucleus</location>
    </subcellularLocation>
</comment>
<evidence type="ECO:0000256" key="7">
    <source>
        <dbReference type="ARBA" id="ARBA00022912"/>
    </source>
</evidence>
<evidence type="ECO:0000256" key="14">
    <source>
        <dbReference type="SAM" id="MobiDB-lite"/>
    </source>
</evidence>
<evidence type="ECO:0000256" key="5">
    <source>
        <dbReference type="ARBA" id="ARBA00022801"/>
    </source>
</evidence>
<dbReference type="Pfam" id="PF04181">
    <property type="entry name" value="RPAP2_Rtr1"/>
    <property type="match status" value="1"/>
</dbReference>
<comment type="function">
    <text evidence="9">Protein phosphatase that displays CTD phosphatase activity and regulates transcription of snRNA genes. Recognizes and binds phosphorylated 'Ser-7' of the C-terminal heptapeptide repeat domain (CTD) of the largest RNA polymerase II subunit POLR2A, and mediates dephosphorylation of 'Ser-5' of the CTD, thereby promoting transcription of snRNA genes. Downstream of EIF2AK3/PERK, dephosphorylates ERN1, a sensor for the endoplasmic reticulum unfolded protein response (UPR), to abort failed ER-stress adaptation and trigger apoptosis.</text>
</comment>
<reference evidence="17" key="1">
    <citation type="submission" date="2025-08" db="UniProtKB">
        <authorList>
            <consortium name="RefSeq"/>
        </authorList>
    </citation>
    <scope>IDENTIFICATION</scope>
    <source>
        <tissue evidence="17">Brain</tissue>
    </source>
</reference>
<dbReference type="AlphaFoldDB" id="A0AAJ7LUR8"/>
<comment type="subunit">
    <text evidence="13">Associates with the RNA polymerase II complex.</text>
</comment>
<keyword evidence="7 13" id="KW-0904">Protein phosphatase</keyword>
<dbReference type="InterPro" id="IPR039693">
    <property type="entry name" value="Rtr1/RPAP2"/>
</dbReference>
<feature type="domain" description="RTR1-type" evidence="15">
    <location>
        <begin position="71"/>
        <end position="154"/>
    </location>
</feature>
<keyword evidence="5 13" id="KW-0378">Hydrolase</keyword>
<dbReference type="EC" id="3.1.3.16" evidence="13"/>
<feature type="compositionally biased region" description="Low complexity" evidence="14">
    <location>
        <begin position="355"/>
        <end position="370"/>
    </location>
</feature>
<proteinExistence type="inferred from homology"/>
<feature type="region of interest" description="Disordered" evidence="14">
    <location>
        <begin position="200"/>
        <end position="305"/>
    </location>
</feature>
<evidence type="ECO:0000256" key="8">
    <source>
        <dbReference type="ARBA" id="ARBA00023242"/>
    </source>
</evidence>
<comment type="catalytic activity">
    <reaction evidence="10 13">
        <text>O-phospho-L-seryl-[protein] + H2O = L-seryl-[protein] + phosphate</text>
        <dbReference type="Rhea" id="RHEA:20629"/>
        <dbReference type="Rhea" id="RHEA-COMP:9863"/>
        <dbReference type="Rhea" id="RHEA-COMP:11604"/>
        <dbReference type="ChEBI" id="CHEBI:15377"/>
        <dbReference type="ChEBI" id="CHEBI:29999"/>
        <dbReference type="ChEBI" id="CHEBI:43474"/>
        <dbReference type="ChEBI" id="CHEBI:83421"/>
        <dbReference type="EC" id="3.1.3.16"/>
    </reaction>
</comment>
<dbReference type="GO" id="GO:0008420">
    <property type="term" value="F:RNA polymerase II CTD heptapeptide repeat phosphatase activity"/>
    <property type="evidence" value="ECO:0007669"/>
    <property type="project" value="UniProtKB-UniRule"/>
</dbReference>
<feature type="compositionally biased region" description="Acidic residues" evidence="14">
    <location>
        <begin position="469"/>
        <end position="492"/>
    </location>
</feature>
<keyword evidence="8 13" id="KW-0539">Nucleus</keyword>
<evidence type="ECO:0000256" key="4">
    <source>
        <dbReference type="ARBA" id="ARBA00022771"/>
    </source>
</evidence>
<dbReference type="InterPro" id="IPR038534">
    <property type="entry name" value="Rtr1/RPAP2_sf"/>
</dbReference>
<dbReference type="InterPro" id="IPR007308">
    <property type="entry name" value="Rtr1/RPAP2_dom"/>
</dbReference>
<dbReference type="PANTHER" id="PTHR14732:SF0">
    <property type="entry name" value="RNA POLYMERASE II SUBUNIT B1 CTD PHOSPHATASE RPAP2-RELATED"/>
    <property type="match status" value="1"/>
</dbReference>
<protein>
    <recommendedName>
        <fullName evidence="13">RNA polymerase II subunit B1 CTD phosphatase RPAP2 homolog</fullName>
        <ecNumber evidence="13">3.1.3.16</ecNumber>
    </recommendedName>
</protein>
<comment type="catalytic activity">
    <reaction evidence="11 13">
        <text>O-phospho-L-threonyl-[protein] + H2O = L-threonyl-[protein] + phosphate</text>
        <dbReference type="Rhea" id="RHEA:47004"/>
        <dbReference type="Rhea" id="RHEA-COMP:11060"/>
        <dbReference type="Rhea" id="RHEA-COMP:11605"/>
        <dbReference type="ChEBI" id="CHEBI:15377"/>
        <dbReference type="ChEBI" id="CHEBI:30013"/>
        <dbReference type="ChEBI" id="CHEBI:43474"/>
        <dbReference type="ChEBI" id="CHEBI:61977"/>
        <dbReference type="EC" id="3.1.3.16"/>
    </reaction>
</comment>
<dbReference type="GO" id="GO:0008270">
    <property type="term" value="F:zinc ion binding"/>
    <property type="evidence" value="ECO:0007669"/>
    <property type="project" value="UniProtKB-KW"/>
</dbReference>
<feature type="compositionally biased region" description="Basic and acidic residues" evidence="14">
    <location>
        <begin position="200"/>
        <end position="215"/>
    </location>
</feature>
<feature type="region of interest" description="Disordered" evidence="14">
    <location>
        <begin position="457"/>
        <end position="504"/>
    </location>
</feature>
<evidence type="ECO:0000256" key="13">
    <source>
        <dbReference type="RuleBase" id="RU367080"/>
    </source>
</evidence>
<feature type="compositionally biased region" description="Polar residues" evidence="14">
    <location>
        <begin position="223"/>
        <end position="233"/>
    </location>
</feature>
<evidence type="ECO:0000256" key="1">
    <source>
        <dbReference type="ARBA" id="ARBA00004123"/>
    </source>
</evidence>
<evidence type="ECO:0000256" key="12">
    <source>
        <dbReference type="PROSITE-ProRule" id="PRU00812"/>
    </source>
</evidence>
<evidence type="ECO:0000256" key="2">
    <source>
        <dbReference type="ARBA" id="ARBA00005676"/>
    </source>
</evidence>
<evidence type="ECO:0000259" key="15">
    <source>
        <dbReference type="PROSITE" id="PS51479"/>
    </source>
</evidence>
<evidence type="ECO:0000256" key="3">
    <source>
        <dbReference type="ARBA" id="ARBA00022723"/>
    </source>
</evidence>
<dbReference type="GO" id="GO:0043175">
    <property type="term" value="F:RNA polymerase core enzyme binding"/>
    <property type="evidence" value="ECO:0007669"/>
    <property type="project" value="UniProtKB-UniRule"/>
</dbReference>
<sequence>METEERRRSGASSKTSKKGGKRVKALTAEEEARRRELVKEKLREKLELERRALQIVERLLEDSVTEDFLTDCAKFITPANYKDAIEERSIAKLCGYPICPNKLGKIPNQQFKISTKTNKVYDITERKCFCSNFCYKASKEFELQISKTPLWLRQHESPPEIKLMKKGDGGSSGEEVMLAERRLQEEDIENPLQPEDLHNSQEQHHAAGDLGHSDSSDLEQEQDFVSSVVSQRQGPRVHWGDLPKRTDEDKKGKRGKTEKKKKSGEGDEEEIKQIQDAEREGKMREDGERKETHAPKTEVRTDAERLHIINTDLVLPEEEDLSEKPSVEEAAAKMNLCSLSETVTHTVSPSQPEHTTPLTSPPLTDSNPPTESKHVSSSTLTTTDQNNHNTTTPSQPELNITQVGMSKKGAAGLRDLLKNCTATAPTPDSIRLNLLECLKRTLKEWSTDETLKFLYGDDHSLGSPFADVKEEEEEEDKEEELDEDDLEDEVTAEDGRGADTGMLKRPSAAVPDYKTLRDETQQMELRVREFYKGTWILPEEVEAPSGNKVTAQDQGKKDPVLPLVDSNAQHLIQKRITVEKLTSCLRNIVGPLRLTMNDISTDLNRLVRTFRFTNTNIIHKTPEWTLIAVVLLHLLSEVSLVVREALETTASVQYLKTLMEELCLQEHDLLNLVRLFKTPTH</sequence>